<organism evidence="1 2">
    <name type="scientific">Triticum urartu</name>
    <name type="common">Red wild einkorn</name>
    <name type="synonym">Crithodium urartu</name>
    <dbReference type="NCBI Taxonomy" id="4572"/>
    <lineage>
        <taxon>Eukaryota</taxon>
        <taxon>Viridiplantae</taxon>
        <taxon>Streptophyta</taxon>
        <taxon>Embryophyta</taxon>
        <taxon>Tracheophyta</taxon>
        <taxon>Spermatophyta</taxon>
        <taxon>Magnoliopsida</taxon>
        <taxon>Liliopsida</taxon>
        <taxon>Poales</taxon>
        <taxon>Poaceae</taxon>
        <taxon>BOP clade</taxon>
        <taxon>Pooideae</taxon>
        <taxon>Triticodae</taxon>
        <taxon>Triticeae</taxon>
        <taxon>Triticinae</taxon>
        <taxon>Triticum</taxon>
    </lineage>
</organism>
<evidence type="ECO:0000313" key="2">
    <source>
        <dbReference type="Proteomes" id="UP000015106"/>
    </source>
</evidence>
<name>A0A8R7UZL4_TRIUA</name>
<reference evidence="1" key="3">
    <citation type="submission" date="2022-06" db="UniProtKB">
        <authorList>
            <consortium name="EnsemblPlants"/>
        </authorList>
    </citation>
    <scope>IDENTIFICATION</scope>
</reference>
<proteinExistence type="predicted"/>
<dbReference type="EnsemblPlants" id="TuG1812G0600003299.01.T01">
    <property type="protein sequence ID" value="TuG1812G0600003299.01.T01.cds340345"/>
    <property type="gene ID" value="TuG1812G0600003299.01"/>
</dbReference>
<evidence type="ECO:0000313" key="1">
    <source>
        <dbReference type="EnsemblPlants" id="TuG1812G0600003299.01.T01.cds340345"/>
    </source>
</evidence>
<protein>
    <submittedName>
        <fullName evidence="1">Uncharacterized protein</fullName>
    </submittedName>
</protein>
<gene>
    <name evidence="1" type="primary">LOC125514597</name>
</gene>
<sequence length="222" mass="24488">MAMNLVLFISRIEVIHTKAHLQNPLLVTHCSLSFHRLLAGTGSVVSIAEARDTFLEGDNELLQELLLRRRHHVEEAPVFLDQPPLLEELHHEMPGHEPPLEAVHEQHRPARDVLRLQPDLLDQELGVAAQPLLGGDQDPRRLADGQAHLLLRPPQRLPEDGDLGVHLLLADAAGGGDRVPEHLGARWHAELNGPPDGVLDVLGVHGDQTRRGHEQLGNITST</sequence>
<keyword evidence="2" id="KW-1185">Reference proteome</keyword>
<accession>A0A8R7UZL4</accession>
<reference evidence="1" key="2">
    <citation type="submission" date="2018-03" db="EMBL/GenBank/DDBJ databases">
        <title>The Triticum urartu genome reveals the dynamic nature of wheat genome evolution.</title>
        <authorList>
            <person name="Ling H."/>
            <person name="Ma B."/>
            <person name="Shi X."/>
            <person name="Liu H."/>
            <person name="Dong L."/>
            <person name="Sun H."/>
            <person name="Cao Y."/>
            <person name="Gao Q."/>
            <person name="Zheng S."/>
            <person name="Li Y."/>
            <person name="Yu Y."/>
            <person name="Du H."/>
            <person name="Qi M."/>
            <person name="Li Y."/>
            <person name="Yu H."/>
            <person name="Cui Y."/>
            <person name="Wang N."/>
            <person name="Chen C."/>
            <person name="Wu H."/>
            <person name="Zhao Y."/>
            <person name="Zhang J."/>
            <person name="Li Y."/>
            <person name="Zhou W."/>
            <person name="Zhang B."/>
            <person name="Hu W."/>
            <person name="Eijk M."/>
            <person name="Tang J."/>
            <person name="Witsenboer H."/>
            <person name="Zhao S."/>
            <person name="Li Z."/>
            <person name="Zhang A."/>
            <person name="Wang D."/>
            <person name="Liang C."/>
        </authorList>
    </citation>
    <scope>NUCLEOTIDE SEQUENCE [LARGE SCALE GENOMIC DNA]</scope>
    <source>
        <strain evidence="1">cv. G1812</strain>
    </source>
</reference>
<dbReference type="Proteomes" id="UP000015106">
    <property type="component" value="Chromosome 6"/>
</dbReference>
<dbReference type="Gramene" id="TuG1812G0600003299.01.T01">
    <property type="protein sequence ID" value="TuG1812G0600003299.01.T01.cds340345"/>
    <property type="gene ID" value="TuG1812G0600003299.01"/>
</dbReference>
<dbReference type="AlphaFoldDB" id="A0A8R7UZL4"/>
<reference evidence="2" key="1">
    <citation type="journal article" date="2013" name="Nature">
        <title>Draft genome of the wheat A-genome progenitor Triticum urartu.</title>
        <authorList>
            <person name="Ling H.Q."/>
            <person name="Zhao S."/>
            <person name="Liu D."/>
            <person name="Wang J."/>
            <person name="Sun H."/>
            <person name="Zhang C."/>
            <person name="Fan H."/>
            <person name="Li D."/>
            <person name="Dong L."/>
            <person name="Tao Y."/>
            <person name="Gao C."/>
            <person name="Wu H."/>
            <person name="Li Y."/>
            <person name="Cui Y."/>
            <person name="Guo X."/>
            <person name="Zheng S."/>
            <person name="Wang B."/>
            <person name="Yu K."/>
            <person name="Liang Q."/>
            <person name="Yang W."/>
            <person name="Lou X."/>
            <person name="Chen J."/>
            <person name="Feng M."/>
            <person name="Jian J."/>
            <person name="Zhang X."/>
            <person name="Luo G."/>
            <person name="Jiang Y."/>
            <person name="Liu J."/>
            <person name="Wang Z."/>
            <person name="Sha Y."/>
            <person name="Zhang B."/>
            <person name="Wu H."/>
            <person name="Tang D."/>
            <person name="Shen Q."/>
            <person name="Xue P."/>
            <person name="Zou S."/>
            <person name="Wang X."/>
            <person name="Liu X."/>
            <person name="Wang F."/>
            <person name="Yang Y."/>
            <person name="An X."/>
            <person name="Dong Z."/>
            <person name="Zhang K."/>
            <person name="Zhang X."/>
            <person name="Luo M.C."/>
            <person name="Dvorak J."/>
            <person name="Tong Y."/>
            <person name="Wang J."/>
            <person name="Yang H."/>
            <person name="Li Z."/>
            <person name="Wang D."/>
            <person name="Zhang A."/>
            <person name="Wang J."/>
        </authorList>
    </citation>
    <scope>NUCLEOTIDE SEQUENCE</scope>
    <source>
        <strain evidence="2">cv. G1812</strain>
    </source>
</reference>